<dbReference type="AlphaFoldDB" id="A0AAD4ZSD5"/>
<proteinExistence type="predicted"/>
<comment type="caution">
    <text evidence="1">The sequence shown here is derived from an EMBL/GenBank/DDBJ whole genome shotgun (WGS) entry which is preliminary data.</text>
</comment>
<sequence>MVDIRRTKSNATTMGPSHGFVVETSMQLHGMVAANALQSSSSALQPTSAVGIAEQPPHDPGTSTALQLPALITRATLPRCPAVGA</sequence>
<dbReference type="EMBL" id="JAJFAZ020000001">
    <property type="protein sequence ID" value="KAI5353294.1"/>
    <property type="molecule type" value="Genomic_DNA"/>
</dbReference>
<protein>
    <submittedName>
        <fullName evidence="1">Uncharacterized protein</fullName>
    </submittedName>
</protein>
<evidence type="ECO:0000313" key="1">
    <source>
        <dbReference type="EMBL" id="KAI5353294.1"/>
    </source>
</evidence>
<reference evidence="1 2" key="1">
    <citation type="journal article" date="2022" name="G3 (Bethesda)">
        <title>Whole-genome sequence and methylome profiling of the almond [Prunus dulcis (Mill.) D.A. Webb] cultivar 'Nonpareil'.</title>
        <authorList>
            <person name="D'Amico-Willman K.M."/>
            <person name="Ouma W.Z."/>
            <person name="Meulia T."/>
            <person name="Sideli G.M."/>
            <person name="Gradziel T.M."/>
            <person name="Fresnedo-Ramirez J."/>
        </authorList>
    </citation>
    <scope>NUCLEOTIDE SEQUENCE [LARGE SCALE GENOMIC DNA]</scope>
    <source>
        <strain evidence="1">Clone GOH B32 T37-40</strain>
    </source>
</reference>
<keyword evidence="2" id="KW-1185">Reference proteome</keyword>
<accession>A0AAD4ZSD5</accession>
<dbReference type="Proteomes" id="UP001054821">
    <property type="component" value="Chromosome 1"/>
</dbReference>
<name>A0AAD4ZSD5_PRUDU</name>
<gene>
    <name evidence="1" type="ORF">L3X38_006187</name>
</gene>
<organism evidence="1 2">
    <name type="scientific">Prunus dulcis</name>
    <name type="common">Almond</name>
    <name type="synonym">Amygdalus dulcis</name>
    <dbReference type="NCBI Taxonomy" id="3755"/>
    <lineage>
        <taxon>Eukaryota</taxon>
        <taxon>Viridiplantae</taxon>
        <taxon>Streptophyta</taxon>
        <taxon>Embryophyta</taxon>
        <taxon>Tracheophyta</taxon>
        <taxon>Spermatophyta</taxon>
        <taxon>Magnoliopsida</taxon>
        <taxon>eudicotyledons</taxon>
        <taxon>Gunneridae</taxon>
        <taxon>Pentapetalae</taxon>
        <taxon>rosids</taxon>
        <taxon>fabids</taxon>
        <taxon>Rosales</taxon>
        <taxon>Rosaceae</taxon>
        <taxon>Amygdaloideae</taxon>
        <taxon>Amygdaleae</taxon>
        <taxon>Prunus</taxon>
    </lineage>
</organism>
<evidence type="ECO:0000313" key="2">
    <source>
        <dbReference type="Proteomes" id="UP001054821"/>
    </source>
</evidence>